<evidence type="ECO:0000256" key="9">
    <source>
        <dbReference type="ARBA" id="ARBA00022737"/>
    </source>
</evidence>
<evidence type="ECO:0000256" key="14">
    <source>
        <dbReference type="ARBA" id="ARBA00023242"/>
    </source>
</evidence>
<evidence type="ECO:0000256" key="20">
    <source>
        <dbReference type="ARBA" id="ARBA00080559"/>
    </source>
</evidence>
<comment type="subcellular location">
    <subcellularLocation>
        <location evidence="2">Cytoplasm</location>
        <location evidence="2">Perinuclear region</location>
    </subcellularLocation>
    <subcellularLocation>
        <location evidence="1">Nucleus</location>
    </subcellularLocation>
</comment>
<accession>A0A8C0ZKQ6</accession>
<dbReference type="Proteomes" id="UP000694410">
    <property type="component" value="Unplaced"/>
</dbReference>
<evidence type="ECO:0000313" key="27">
    <source>
        <dbReference type="Ensembl" id="ENSCCEP00000027918.1"/>
    </source>
</evidence>
<evidence type="ECO:0000256" key="17">
    <source>
        <dbReference type="ARBA" id="ARBA00054343"/>
    </source>
</evidence>
<evidence type="ECO:0000256" key="21">
    <source>
        <dbReference type="PROSITE-ProRule" id="PRU01207"/>
    </source>
</evidence>
<dbReference type="SUPFAM" id="SSF49562">
    <property type="entry name" value="C2 domain (Calcium/lipid-binding domain, CaLB)"/>
    <property type="match status" value="1"/>
</dbReference>
<comment type="catalytic activity">
    <reaction evidence="16">
        <text>L-seryl-[protein] + ATP = O-phospho-L-seryl-[protein] + ADP + H(+)</text>
        <dbReference type="Rhea" id="RHEA:17989"/>
        <dbReference type="Rhea" id="RHEA-COMP:9863"/>
        <dbReference type="Rhea" id="RHEA-COMP:11604"/>
        <dbReference type="ChEBI" id="CHEBI:15378"/>
        <dbReference type="ChEBI" id="CHEBI:29999"/>
        <dbReference type="ChEBI" id="CHEBI:30616"/>
        <dbReference type="ChEBI" id="CHEBI:83421"/>
        <dbReference type="ChEBI" id="CHEBI:456216"/>
        <dbReference type="EC" id="2.7.11.13"/>
    </reaction>
</comment>
<keyword evidence="10 22" id="KW-0547">Nucleotide-binding</keyword>
<evidence type="ECO:0000256" key="23">
    <source>
        <dbReference type="SAM" id="Coils"/>
    </source>
</evidence>
<dbReference type="GO" id="GO:0005524">
    <property type="term" value="F:ATP binding"/>
    <property type="evidence" value="ECO:0007669"/>
    <property type="project" value="UniProtKB-UniRule"/>
</dbReference>
<dbReference type="Pfam" id="PF00433">
    <property type="entry name" value="Pkinase_C"/>
    <property type="match status" value="1"/>
</dbReference>
<evidence type="ECO:0000256" key="7">
    <source>
        <dbReference type="ARBA" id="ARBA00022553"/>
    </source>
</evidence>
<dbReference type="FunFam" id="1.10.287.160:FF:000001">
    <property type="entry name" value="Putative serine/threonine-protein kinase N2"/>
    <property type="match status" value="1"/>
</dbReference>
<feature type="domain" description="REM-1" evidence="26">
    <location>
        <begin position="28"/>
        <end position="102"/>
    </location>
</feature>
<keyword evidence="5" id="KW-0963">Cytoplasm</keyword>
<keyword evidence="28" id="KW-1185">Reference proteome</keyword>
<evidence type="ECO:0000256" key="1">
    <source>
        <dbReference type="ARBA" id="ARBA00004123"/>
    </source>
</evidence>
<protein>
    <recommendedName>
        <fullName evidence="18">Serine/threonine-protein kinase N3</fullName>
        <ecNumber evidence="4">2.7.11.13</ecNumber>
    </recommendedName>
    <alternativeName>
        <fullName evidence="19">Protein kinase PKN-beta</fullName>
    </alternativeName>
    <alternativeName>
        <fullName evidence="20">Protein-kinase C-related kinase 3</fullName>
    </alternativeName>
</protein>
<organism evidence="27 28">
    <name type="scientific">Cyanistes caeruleus</name>
    <name type="common">Eurasian blue tit</name>
    <name type="synonym">Parus caeruleus</name>
    <dbReference type="NCBI Taxonomy" id="156563"/>
    <lineage>
        <taxon>Eukaryota</taxon>
        <taxon>Metazoa</taxon>
        <taxon>Chordata</taxon>
        <taxon>Craniata</taxon>
        <taxon>Vertebrata</taxon>
        <taxon>Euteleostomi</taxon>
        <taxon>Archelosauria</taxon>
        <taxon>Archosauria</taxon>
        <taxon>Dinosauria</taxon>
        <taxon>Saurischia</taxon>
        <taxon>Theropoda</taxon>
        <taxon>Coelurosauria</taxon>
        <taxon>Aves</taxon>
        <taxon>Neognathae</taxon>
        <taxon>Neoaves</taxon>
        <taxon>Telluraves</taxon>
        <taxon>Australaves</taxon>
        <taxon>Passeriformes</taxon>
        <taxon>Paridae</taxon>
        <taxon>Cyanistes</taxon>
    </lineage>
</organism>
<keyword evidence="11" id="KW-0418">Kinase</keyword>
<dbReference type="CDD" id="cd11637">
    <property type="entry name" value="HR1_PKN3_3"/>
    <property type="match status" value="1"/>
</dbReference>
<dbReference type="SMART" id="SM00742">
    <property type="entry name" value="Hr1"/>
    <property type="match status" value="3"/>
</dbReference>
<name>A0A8C0ZKQ6_CYACU</name>
<dbReference type="PROSITE" id="PS00108">
    <property type="entry name" value="PROTEIN_KINASE_ST"/>
    <property type="match status" value="1"/>
</dbReference>
<dbReference type="InterPro" id="IPR011072">
    <property type="entry name" value="HR1_rho-bd"/>
</dbReference>
<evidence type="ECO:0000256" key="5">
    <source>
        <dbReference type="ARBA" id="ARBA00022490"/>
    </source>
</evidence>
<evidence type="ECO:0000256" key="19">
    <source>
        <dbReference type="ARBA" id="ARBA00075654"/>
    </source>
</evidence>
<evidence type="ECO:0000256" key="15">
    <source>
        <dbReference type="ARBA" id="ARBA00047272"/>
    </source>
</evidence>
<evidence type="ECO:0000256" key="16">
    <source>
        <dbReference type="ARBA" id="ARBA00047470"/>
    </source>
</evidence>
<comment type="catalytic activity">
    <reaction evidence="15">
        <text>L-threonyl-[protein] + ATP = O-phospho-L-threonyl-[protein] + ADP + H(+)</text>
        <dbReference type="Rhea" id="RHEA:46608"/>
        <dbReference type="Rhea" id="RHEA-COMP:11060"/>
        <dbReference type="Rhea" id="RHEA-COMP:11605"/>
        <dbReference type="ChEBI" id="CHEBI:15378"/>
        <dbReference type="ChEBI" id="CHEBI:30013"/>
        <dbReference type="ChEBI" id="CHEBI:30616"/>
        <dbReference type="ChEBI" id="CHEBI:61977"/>
        <dbReference type="ChEBI" id="CHEBI:456216"/>
        <dbReference type="EC" id="2.7.11.13"/>
    </reaction>
</comment>
<evidence type="ECO:0000256" key="13">
    <source>
        <dbReference type="ARBA" id="ARBA00023054"/>
    </source>
</evidence>
<feature type="domain" description="Protein kinase" evidence="24">
    <location>
        <begin position="527"/>
        <end position="786"/>
    </location>
</feature>
<dbReference type="PROSITE" id="PS51860">
    <property type="entry name" value="REM_1"/>
    <property type="match status" value="3"/>
</dbReference>
<dbReference type="CDD" id="cd05589">
    <property type="entry name" value="STKc_PKN"/>
    <property type="match status" value="1"/>
</dbReference>
<dbReference type="SUPFAM" id="SSF46585">
    <property type="entry name" value="HR1 repeat"/>
    <property type="match status" value="3"/>
</dbReference>
<evidence type="ECO:0000256" key="6">
    <source>
        <dbReference type="ARBA" id="ARBA00022527"/>
    </source>
</evidence>
<dbReference type="Gene3D" id="3.30.200.20">
    <property type="entry name" value="Phosphorylase Kinase, domain 1"/>
    <property type="match status" value="1"/>
</dbReference>
<feature type="domain" description="REM-1" evidence="26">
    <location>
        <begin position="170"/>
        <end position="251"/>
    </location>
</feature>
<evidence type="ECO:0000256" key="3">
    <source>
        <dbReference type="ARBA" id="ARBA00005490"/>
    </source>
</evidence>
<dbReference type="SMART" id="SM00220">
    <property type="entry name" value="S_TKc"/>
    <property type="match status" value="1"/>
</dbReference>
<evidence type="ECO:0000256" key="18">
    <source>
        <dbReference type="ARBA" id="ARBA00072338"/>
    </source>
</evidence>
<dbReference type="Pfam" id="PF02185">
    <property type="entry name" value="HR1"/>
    <property type="match status" value="3"/>
</dbReference>
<dbReference type="Gene3D" id="1.10.510.10">
    <property type="entry name" value="Transferase(Phosphotransferase) domain 1"/>
    <property type="match status" value="1"/>
</dbReference>
<keyword evidence="9" id="KW-0677">Repeat</keyword>
<dbReference type="PROSITE" id="PS00107">
    <property type="entry name" value="PROTEIN_KINASE_ATP"/>
    <property type="match status" value="1"/>
</dbReference>
<reference evidence="27" key="2">
    <citation type="submission" date="2025-09" db="UniProtKB">
        <authorList>
            <consortium name="Ensembl"/>
        </authorList>
    </citation>
    <scope>IDENTIFICATION</scope>
</reference>
<feature type="domain" description="AGC-kinase C-terminal" evidence="25">
    <location>
        <begin position="787"/>
        <end position="857"/>
    </location>
</feature>
<dbReference type="FunFam" id="1.10.287.160:FF:000002">
    <property type="entry name" value="Putative serine/threonine-protein kinase N2"/>
    <property type="match status" value="1"/>
</dbReference>
<gene>
    <name evidence="27" type="primary">PKN3</name>
</gene>
<evidence type="ECO:0000256" key="11">
    <source>
        <dbReference type="ARBA" id="ARBA00022777"/>
    </source>
</evidence>
<dbReference type="FunFam" id="1.10.287.160:FF:000003">
    <property type="entry name" value="Putative serine/threonine-protein kinase N2"/>
    <property type="match status" value="1"/>
</dbReference>
<dbReference type="FunFam" id="3.30.200.20:FF:000321">
    <property type="entry name" value="serine/threonine-protein kinase N3 isoform X1"/>
    <property type="match status" value="1"/>
</dbReference>
<evidence type="ECO:0000313" key="28">
    <source>
        <dbReference type="Proteomes" id="UP000694410"/>
    </source>
</evidence>
<evidence type="ECO:0000256" key="8">
    <source>
        <dbReference type="ARBA" id="ARBA00022679"/>
    </source>
</evidence>
<dbReference type="SMART" id="SM00133">
    <property type="entry name" value="S_TK_X"/>
    <property type="match status" value="1"/>
</dbReference>
<keyword evidence="14" id="KW-0539">Nucleus</keyword>
<comment type="function">
    <text evidence="17">Contributes to invasiveness in malignant prostate cancer.</text>
</comment>
<keyword evidence="6" id="KW-0723">Serine/threonine-protein kinase</keyword>
<dbReference type="GO" id="GO:0048471">
    <property type="term" value="C:perinuclear region of cytoplasm"/>
    <property type="evidence" value="ECO:0007669"/>
    <property type="project" value="UniProtKB-SubCell"/>
</dbReference>
<dbReference type="AlphaFoldDB" id="A0A8C0ZKQ6"/>
<dbReference type="PROSITE" id="PS50011">
    <property type="entry name" value="PROTEIN_KINASE_DOM"/>
    <property type="match status" value="1"/>
</dbReference>
<dbReference type="InterPro" id="IPR000719">
    <property type="entry name" value="Prot_kinase_dom"/>
</dbReference>
<evidence type="ECO:0000256" key="12">
    <source>
        <dbReference type="ARBA" id="ARBA00022840"/>
    </source>
</evidence>
<dbReference type="InterPro" id="IPR011009">
    <property type="entry name" value="Kinase-like_dom_sf"/>
</dbReference>
<feature type="coiled-coil region" evidence="23">
    <location>
        <begin position="79"/>
        <end position="106"/>
    </location>
</feature>
<dbReference type="Gene3D" id="1.10.287.160">
    <property type="entry name" value="HR1 repeat"/>
    <property type="match status" value="3"/>
</dbReference>
<evidence type="ECO:0000256" key="2">
    <source>
        <dbReference type="ARBA" id="ARBA00004556"/>
    </source>
</evidence>
<dbReference type="InterPro" id="IPR037313">
    <property type="entry name" value="PKN_HR1_1"/>
</dbReference>
<evidence type="ECO:0000256" key="10">
    <source>
        <dbReference type="ARBA" id="ARBA00022741"/>
    </source>
</evidence>
<dbReference type="GO" id="GO:0004697">
    <property type="term" value="F:diacylglycerol-dependent serine/threonine kinase activity"/>
    <property type="evidence" value="ECO:0007669"/>
    <property type="project" value="UniProtKB-EC"/>
</dbReference>
<keyword evidence="12 22" id="KW-0067">ATP-binding</keyword>
<keyword evidence="7" id="KW-0597">Phosphoprotein</keyword>
<dbReference type="PROSITE" id="PS51285">
    <property type="entry name" value="AGC_KINASE_CTER"/>
    <property type="match status" value="1"/>
</dbReference>
<dbReference type="FunFam" id="1.10.510.10:FF:000038">
    <property type="entry name" value="serine/threonine-protein kinase N2 isoform X1"/>
    <property type="match status" value="1"/>
</dbReference>
<dbReference type="InterPro" id="IPR017892">
    <property type="entry name" value="Pkinase_C"/>
</dbReference>
<sequence length="857" mass="97803">FALSGSRGEILTPICIGSSLLRLGNGMNLMDPSFQQKLEGEKELLRRAIQKELKIKEGAENLRKATTDRKNLVHIEHVLKSSNRKLEQLHWELQELNARIVITDKEESATGRNPDPMARKVEALKKQLHVEMKVKQGAENMIQMYSTSKERKLLATAQQMLQDSKTKIEIIRMHIVKVSHALELRIEELRHHLRIEAAVAEGAKNVLKILGGSRVQDRKFLAEAQGRLQESSQKIDLLRFSLERQLSELAPDHPKRALIKQELVNTSSLGARRGIQPTSVIKPTALTGTLEVRLMGCQDLLENVPGRSRMTSSSPICGSPSDLRSLSRTRRMNCIMSGPPRTLLEIAWDVLAVLKVDNKVVGQTNWGPVNNQAWDQSFTIELDRSRELEIAIYWRDWRELCAVKFLRLDDFLDNERHGMCLLLEPQGMLFAEVMFCNPVIERKPKLQRQKRIFPKQKGKEFLRAPQMNMNVAAWGRLMMSFLPPCSSISTLSPPLHDPNHTDFPSVSPQSDSVSKLSRKRTVQLEDFHCIAMLGRGHFGKVLLAQYKATGKLYAIKALKKKDIIRRDEIDSLNCEKRIFEVVNSSDHPFLVNMFACFQTPHHACFVMEYTPGGDLMMRIHEDVFPEHVAQFYTACVVLGLQFLHEKKIVYRDLKLDNLLLDAEGFVKIADFGLCKEGIGFGDRTNTFCGTPEFLAPEVLTDVSYTRAVDWWGLGVLIYEMLVGESPFPGDDEEEVFDSIVNDEVRYPRFLSTEALSIIRKLLRKCPERRLGAGEKDAEEIKIQPFFKGIDWDALFARRLKPPFVPTLRDPTDISNFDEEFTSQKPILTPPEEVSLLTRKEQTVFKDFDFVSRHLLDV</sequence>
<dbReference type="PANTHER" id="PTHR24351">
    <property type="entry name" value="RIBOSOMAL PROTEIN S6 KINASE"/>
    <property type="match status" value="1"/>
</dbReference>
<proteinExistence type="inferred from homology"/>
<reference evidence="27" key="1">
    <citation type="submission" date="2025-08" db="UniProtKB">
        <authorList>
            <consortium name="Ensembl"/>
        </authorList>
    </citation>
    <scope>IDENTIFICATION</scope>
</reference>
<dbReference type="InterPro" id="IPR008271">
    <property type="entry name" value="Ser/Thr_kinase_AS"/>
</dbReference>
<evidence type="ECO:0000259" key="26">
    <source>
        <dbReference type="PROSITE" id="PS51860"/>
    </source>
</evidence>
<dbReference type="CDD" id="cd11622">
    <property type="entry name" value="HR1_PKN_1"/>
    <property type="match status" value="1"/>
</dbReference>
<evidence type="ECO:0000256" key="4">
    <source>
        <dbReference type="ARBA" id="ARBA00012429"/>
    </source>
</evidence>
<dbReference type="InterPro" id="IPR035892">
    <property type="entry name" value="C2_domain_sf"/>
</dbReference>
<dbReference type="GO" id="GO:0031267">
    <property type="term" value="F:small GTPase binding"/>
    <property type="evidence" value="ECO:0007669"/>
    <property type="project" value="InterPro"/>
</dbReference>
<dbReference type="Pfam" id="PF00069">
    <property type="entry name" value="Pkinase"/>
    <property type="match status" value="1"/>
</dbReference>
<dbReference type="InterPro" id="IPR036274">
    <property type="entry name" value="HR1_rpt_sf"/>
</dbReference>
<evidence type="ECO:0000259" key="24">
    <source>
        <dbReference type="PROSITE" id="PS50011"/>
    </source>
</evidence>
<dbReference type="Ensembl" id="ENSCCET00000041276.1">
    <property type="protein sequence ID" value="ENSCCEP00000027918.1"/>
    <property type="gene ID" value="ENSCCEG00000024226.1"/>
</dbReference>
<dbReference type="InterPro" id="IPR017441">
    <property type="entry name" value="Protein_kinase_ATP_BS"/>
</dbReference>
<keyword evidence="8" id="KW-0808">Transferase</keyword>
<comment type="similarity">
    <text evidence="3">Belongs to the protein kinase superfamily. AGC Ser/Thr protein kinase family. PKC subfamily.</text>
</comment>
<evidence type="ECO:0000259" key="25">
    <source>
        <dbReference type="PROSITE" id="PS51285"/>
    </source>
</evidence>
<dbReference type="SUPFAM" id="SSF56112">
    <property type="entry name" value="Protein kinase-like (PK-like)"/>
    <property type="match status" value="1"/>
</dbReference>
<feature type="domain" description="REM-1" evidence="26">
    <location>
        <begin position="104"/>
        <end position="169"/>
    </location>
</feature>
<evidence type="ECO:0000256" key="22">
    <source>
        <dbReference type="PROSITE-ProRule" id="PRU10141"/>
    </source>
</evidence>
<keyword evidence="13 21" id="KW-0175">Coiled coil</keyword>
<feature type="binding site" evidence="22">
    <location>
        <position position="556"/>
    </location>
    <ligand>
        <name>ATP</name>
        <dbReference type="ChEBI" id="CHEBI:30616"/>
    </ligand>
</feature>
<dbReference type="GO" id="GO:0005634">
    <property type="term" value="C:nucleus"/>
    <property type="evidence" value="ECO:0007669"/>
    <property type="project" value="UniProtKB-SubCell"/>
</dbReference>
<dbReference type="GO" id="GO:0007165">
    <property type="term" value="P:signal transduction"/>
    <property type="evidence" value="ECO:0007669"/>
    <property type="project" value="InterPro"/>
</dbReference>
<dbReference type="EC" id="2.7.11.13" evidence="4"/>
<dbReference type="InterPro" id="IPR000961">
    <property type="entry name" value="AGC-kinase_C"/>
</dbReference>